<feature type="non-terminal residue" evidence="1">
    <location>
        <position position="1"/>
    </location>
</feature>
<gene>
    <name evidence="1" type="ORF">GSTENG00037076001</name>
</gene>
<accession>Q4RC15</accession>
<reference evidence="1" key="2">
    <citation type="submission" date="2004-02" db="EMBL/GenBank/DDBJ databases">
        <authorList>
            <consortium name="Genoscope"/>
            <consortium name="Whitehead Institute Centre for Genome Research"/>
        </authorList>
    </citation>
    <scope>NUCLEOTIDE SEQUENCE</scope>
</reference>
<comment type="caution">
    <text evidence="1">The sequence shown here is derived from an EMBL/GenBank/DDBJ whole genome shotgun (WGS) entry which is preliminary data.</text>
</comment>
<reference evidence="1" key="1">
    <citation type="journal article" date="2004" name="Nature">
        <title>Genome duplication in the teleost fish Tetraodon nigroviridis reveals the early vertebrate proto-karyotype.</title>
        <authorList>
            <person name="Jaillon O."/>
            <person name="Aury J.-M."/>
            <person name="Brunet F."/>
            <person name="Petit J.-L."/>
            <person name="Stange-Thomann N."/>
            <person name="Mauceli E."/>
            <person name="Bouneau L."/>
            <person name="Fischer C."/>
            <person name="Ozouf-Costaz C."/>
            <person name="Bernot A."/>
            <person name="Nicaud S."/>
            <person name="Jaffe D."/>
            <person name="Fisher S."/>
            <person name="Lutfalla G."/>
            <person name="Dossat C."/>
            <person name="Segurens B."/>
            <person name="Dasilva C."/>
            <person name="Salanoubat M."/>
            <person name="Levy M."/>
            <person name="Boudet N."/>
            <person name="Castellano S."/>
            <person name="Anthouard V."/>
            <person name="Jubin C."/>
            <person name="Castelli V."/>
            <person name="Katinka M."/>
            <person name="Vacherie B."/>
            <person name="Biemont C."/>
            <person name="Skalli Z."/>
            <person name="Cattolico L."/>
            <person name="Poulain J."/>
            <person name="De Berardinis V."/>
            <person name="Cruaud C."/>
            <person name="Duprat S."/>
            <person name="Brottier P."/>
            <person name="Coutanceau J.-P."/>
            <person name="Gouzy J."/>
            <person name="Parra G."/>
            <person name="Lardier G."/>
            <person name="Chapple C."/>
            <person name="McKernan K.J."/>
            <person name="McEwan P."/>
            <person name="Bosak S."/>
            <person name="Kellis M."/>
            <person name="Volff J.-N."/>
            <person name="Guigo R."/>
            <person name="Zody M.C."/>
            <person name="Mesirov J."/>
            <person name="Lindblad-Toh K."/>
            <person name="Birren B."/>
            <person name="Nusbaum C."/>
            <person name="Kahn D."/>
            <person name="Robinson-Rechavi M."/>
            <person name="Laudet V."/>
            <person name="Schachter V."/>
            <person name="Quetier F."/>
            <person name="Saurin W."/>
            <person name="Scarpelli C."/>
            <person name="Wincker P."/>
            <person name="Lander E.S."/>
            <person name="Weissenbach J."/>
            <person name="Roest Crollius H."/>
        </authorList>
    </citation>
    <scope>NUCLEOTIDE SEQUENCE [LARGE SCALE GENOMIC DNA]</scope>
</reference>
<dbReference type="EMBL" id="CAAE01020113">
    <property type="protein sequence ID" value="CAG14068.1"/>
    <property type="molecule type" value="Genomic_DNA"/>
</dbReference>
<dbReference type="KEGG" id="tng:GSTEN00037076G001"/>
<name>Q4RC15_TETNG</name>
<dbReference type="AlphaFoldDB" id="Q4RC15"/>
<evidence type="ECO:0000313" key="1">
    <source>
        <dbReference type="EMBL" id="CAG14068.1"/>
    </source>
</evidence>
<sequence>AEREGQGAGAFGRKAFRRQRARRLAFAVRPCGCGQLDKRTQQLDVACLLEEFGQIESINVS</sequence>
<protein>
    <submittedName>
        <fullName evidence="1">(spotted green pufferfish) hypothetical protein</fullName>
    </submittedName>
</protein>
<feature type="non-terminal residue" evidence="1">
    <location>
        <position position="61"/>
    </location>
</feature>
<proteinExistence type="predicted"/>
<organism evidence="1">
    <name type="scientific">Tetraodon nigroviridis</name>
    <name type="common">Spotted green pufferfish</name>
    <name type="synonym">Chelonodon nigroviridis</name>
    <dbReference type="NCBI Taxonomy" id="99883"/>
    <lineage>
        <taxon>Eukaryota</taxon>
        <taxon>Metazoa</taxon>
        <taxon>Chordata</taxon>
        <taxon>Craniata</taxon>
        <taxon>Vertebrata</taxon>
        <taxon>Euteleostomi</taxon>
        <taxon>Actinopterygii</taxon>
        <taxon>Neopterygii</taxon>
        <taxon>Teleostei</taxon>
        <taxon>Neoteleostei</taxon>
        <taxon>Acanthomorphata</taxon>
        <taxon>Eupercaria</taxon>
        <taxon>Tetraodontiformes</taxon>
        <taxon>Tetradontoidea</taxon>
        <taxon>Tetraodontidae</taxon>
        <taxon>Tetraodon</taxon>
    </lineage>
</organism>